<dbReference type="EMBL" id="CAAALY010120423">
    <property type="protein sequence ID" value="VEL31265.1"/>
    <property type="molecule type" value="Genomic_DNA"/>
</dbReference>
<feature type="compositionally biased region" description="Low complexity" evidence="1">
    <location>
        <begin position="116"/>
        <end position="132"/>
    </location>
</feature>
<sequence length="238" mass="25996">MDDVKNAILPYHAVSMHQEDIDNAAKKEKNPVIKRNKTIPAKRAKRTDPNSSDNGSCALDISNTKCLVSSSSRRKLVSVIKPDEEEPTVLQPTLKKPIKINIRNNVANSAKKASFNREGSSSSSDSHPSMKQCSSVEDVSEPLLMPRKGLMEILLEESALFSGSRKPSSESGHVGLFGSNRSRDTLSSDLRDVELRPFSYPSTPSLSPICQDQSVLDSEEPSVTSSERPVRPASNSFA</sequence>
<name>A0A448X929_9PLAT</name>
<feature type="region of interest" description="Disordered" evidence="1">
    <location>
        <begin position="36"/>
        <end position="56"/>
    </location>
</feature>
<evidence type="ECO:0000313" key="3">
    <source>
        <dbReference type="Proteomes" id="UP000784294"/>
    </source>
</evidence>
<protein>
    <submittedName>
        <fullName evidence="2">Uncharacterized protein</fullName>
    </submittedName>
</protein>
<feature type="compositionally biased region" description="Polar residues" evidence="1">
    <location>
        <begin position="200"/>
        <end position="238"/>
    </location>
</feature>
<dbReference type="Proteomes" id="UP000784294">
    <property type="component" value="Unassembled WGS sequence"/>
</dbReference>
<reference evidence="2" key="1">
    <citation type="submission" date="2018-11" db="EMBL/GenBank/DDBJ databases">
        <authorList>
            <consortium name="Pathogen Informatics"/>
        </authorList>
    </citation>
    <scope>NUCLEOTIDE SEQUENCE</scope>
</reference>
<feature type="non-terminal residue" evidence="2">
    <location>
        <position position="238"/>
    </location>
</feature>
<feature type="compositionally biased region" description="Basic and acidic residues" evidence="1">
    <location>
        <begin position="181"/>
        <end position="195"/>
    </location>
</feature>
<gene>
    <name evidence="2" type="ORF">PXEA_LOCUS24705</name>
</gene>
<organism evidence="2 3">
    <name type="scientific">Protopolystoma xenopodis</name>
    <dbReference type="NCBI Taxonomy" id="117903"/>
    <lineage>
        <taxon>Eukaryota</taxon>
        <taxon>Metazoa</taxon>
        <taxon>Spiralia</taxon>
        <taxon>Lophotrochozoa</taxon>
        <taxon>Platyhelminthes</taxon>
        <taxon>Monogenea</taxon>
        <taxon>Polyopisthocotylea</taxon>
        <taxon>Polystomatidea</taxon>
        <taxon>Polystomatidae</taxon>
        <taxon>Protopolystoma</taxon>
    </lineage>
</organism>
<evidence type="ECO:0000256" key="1">
    <source>
        <dbReference type="SAM" id="MobiDB-lite"/>
    </source>
</evidence>
<feature type="region of interest" description="Disordered" evidence="1">
    <location>
        <begin position="162"/>
        <end position="238"/>
    </location>
</feature>
<comment type="caution">
    <text evidence="2">The sequence shown here is derived from an EMBL/GenBank/DDBJ whole genome shotgun (WGS) entry which is preliminary data.</text>
</comment>
<accession>A0A448X929</accession>
<feature type="region of interest" description="Disordered" evidence="1">
    <location>
        <begin position="111"/>
        <end position="141"/>
    </location>
</feature>
<feature type="compositionally biased region" description="Basic residues" evidence="1">
    <location>
        <begin position="36"/>
        <end position="45"/>
    </location>
</feature>
<keyword evidence="3" id="KW-1185">Reference proteome</keyword>
<proteinExistence type="predicted"/>
<evidence type="ECO:0000313" key="2">
    <source>
        <dbReference type="EMBL" id="VEL31265.1"/>
    </source>
</evidence>
<dbReference type="AlphaFoldDB" id="A0A448X929"/>